<reference evidence="1 2" key="1">
    <citation type="submission" date="2007-03" db="EMBL/GenBank/DDBJ databases">
        <authorList>
            <person name="Fulton L."/>
            <person name="Clifton S."/>
            <person name="Fulton B."/>
            <person name="Xu J."/>
            <person name="Minx P."/>
            <person name="Pepin K.H."/>
            <person name="Johnson M."/>
            <person name="Thiruvilangam P."/>
            <person name="Bhonagiri V."/>
            <person name="Nash W.E."/>
            <person name="Mardis E.R."/>
            <person name="Wilson R.K."/>
        </authorList>
    </citation>
    <scope>NUCLEOTIDE SEQUENCE [LARGE SCALE GENOMIC DNA]</scope>
    <source>
        <strain evidence="1 2">ATCC 27560</strain>
    </source>
</reference>
<dbReference type="AlphaFoldDB" id="A5Z8T7"/>
<reference evidence="1 2" key="2">
    <citation type="submission" date="2007-04" db="EMBL/GenBank/DDBJ databases">
        <title>Draft genome sequence of Eubacterium ventriosum (ATCC 27560).</title>
        <authorList>
            <person name="Sudarsanam P."/>
            <person name="Ley R."/>
            <person name="Guruge J."/>
            <person name="Turnbaugh P.J."/>
            <person name="Mahowald M."/>
            <person name="Liep D."/>
            <person name="Gordon J."/>
        </authorList>
    </citation>
    <scope>NUCLEOTIDE SEQUENCE [LARGE SCALE GENOMIC DNA]</scope>
    <source>
        <strain evidence="1 2">ATCC 27560</strain>
    </source>
</reference>
<evidence type="ECO:0000313" key="2">
    <source>
        <dbReference type="Proteomes" id="UP000006000"/>
    </source>
</evidence>
<gene>
    <name evidence="1" type="ORF">EUBVEN_02129</name>
</gene>
<sequence length="424" mass="50894">MSKKKEMEAFKEGMVAGAQPFEEKFNQHAKFLNNIQRSIKHKSDCIQNDVDSLIDIAQEHDDRLNQIQYPELYDISKLEEEEKNVIFSFLIEIVEEYGMNDYQKQMIELLAKYFEKDLDSIDAEPDDIDEIETVKKQKIIYRTVYEFMAINFQTECVETYRDYFSLSPRAKAKIEDYVKEIIEESGEEGIIEIYDQEILKKPKRKYPVLEIETKIEDYELEEWEVDMWFEPDMDIGEKIFRKENECRDAYAYLLWPYITKRNSFIERESNNYVGNKIVEKFGKVIESDINKILDYVNVNKFNIDIQDLLDMRDNYKEKICDFFDYKVKSASDIYQFKSFSYYKDKLDIDKDTDYVETLFGDFKEVTVYVESFDGYDCYQAVEDMKKELLSMVNYASSDIYFFVKDNYIQRFEQIVEQINSYLDN</sequence>
<organism evidence="1 2">
    <name type="scientific">Eubacterium ventriosum ATCC 27560</name>
    <dbReference type="NCBI Taxonomy" id="411463"/>
    <lineage>
        <taxon>Bacteria</taxon>
        <taxon>Bacillati</taxon>
        <taxon>Bacillota</taxon>
        <taxon>Clostridia</taxon>
        <taxon>Eubacteriales</taxon>
        <taxon>Eubacteriaceae</taxon>
        <taxon>Eubacterium</taxon>
    </lineage>
</organism>
<dbReference type="Proteomes" id="UP000006000">
    <property type="component" value="Unassembled WGS sequence"/>
</dbReference>
<dbReference type="HOGENOM" id="CLU_646814_0_0_9"/>
<dbReference type="STRING" id="411463.EUBVEN_02129"/>
<comment type="caution">
    <text evidence="1">The sequence shown here is derived from an EMBL/GenBank/DDBJ whole genome shotgun (WGS) entry which is preliminary data.</text>
</comment>
<dbReference type="EMBL" id="AAVL02000036">
    <property type="protein sequence ID" value="EDM50810.1"/>
    <property type="molecule type" value="Genomic_DNA"/>
</dbReference>
<name>A5Z8T7_9FIRM</name>
<protein>
    <submittedName>
        <fullName evidence="1">Uncharacterized protein</fullName>
    </submittedName>
</protein>
<evidence type="ECO:0000313" key="1">
    <source>
        <dbReference type="EMBL" id="EDM50810.1"/>
    </source>
</evidence>
<accession>A5Z8T7</accession>
<dbReference type="RefSeq" id="WP_005359203.1">
    <property type="nucleotide sequence ID" value="NZ_DS264265.1"/>
</dbReference>
<proteinExistence type="predicted"/>
<dbReference type="eggNOG" id="ENOG5033EI3">
    <property type="taxonomic scope" value="Bacteria"/>
</dbReference>